<dbReference type="EMBL" id="CM001883">
    <property type="protein sequence ID" value="EOY10967.1"/>
    <property type="molecule type" value="Genomic_DNA"/>
</dbReference>
<protein>
    <recommendedName>
        <fullName evidence="4">Secreted protein</fullName>
    </recommendedName>
</protein>
<evidence type="ECO:0000256" key="1">
    <source>
        <dbReference type="SAM" id="SignalP"/>
    </source>
</evidence>
<dbReference type="Gramene" id="EOY10967">
    <property type="protein sequence ID" value="EOY10967"/>
    <property type="gene ID" value="TCM_026237"/>
</dbReference>
<evidence type="ECO:0000313" key="3">
    <source>
        <dbReference type="Proteomes" id="UP000026915"/>
    </source>
</evidence>
<evidence type="ECO:0008006" key="4">
    <source>
        <dbReference type="Google" id="ProtNLM"/>
    </source>
</evidence>
<reference evidence="2 3" key="1">
    <citation type="journal article" date="2013" name="Genome Biol.">
        <title>The genome sequence of the most widely cultivated cacao type and its use to identify candidate genes regulating pod color.</title>
        <authorList>
            <person name="Motamayor J.C."/>
            <person name="Mockaitis K."/>
            <person name="Schmutz J."/>
            <person name="Haiminen N."/>
            <person name="Iii D.L."/>
            <person name="Cornejo O."/>
            <person name="Findley S.D."/>
            <person name="Zheng P."/>
            <person name="Utro F."/>
            <person name="Royaert S."/>
            <person name="Saski C."/>
            <person name="Jenkins J."/>
            <person name="Podicheti R."/>
            <person name="Zhao M."/>
            <person name="Scheffler B.E."/>
            <person name="Stack J.C."/>
            <person name="Feltus F.A."/>
            <person name="Mustiga G.M."/>
            <person name="Amores F."/>
            <person name="Phillips W."/>
            <person name="Marelli J.P."/>
            <person name="May G.D."/>
            <person name="Shapiro H."/>
            <person name="Ma J."/>
            <person name="Bustamante C.D."/>
            <person name="Schnell R.J."/>
            <person name="Main D."/>
            <person name="Gilbert D."/>
            <person name="Parida L."/>
            <person name="Kuhn D.N."/>
        </authorList>
    </citation>
    <scope>NUCLEOTIDE SEQUENCE [LARGE SCALE GENOMIC DNA]</scope>
    <source>
        <strain evidence="3">cv. Matina 1-6</strain>
    </source>
</reference>
<organism evidence="2 3">
    <name type="scientific">Theobroma cacao</name>
    <name type="common">Cacao</name>
    <name type="synonym">Cocoa</name>
    <dbReference type="NCBI Taxonomy" id="3641"/>
    <lineage>
        <taxon>Eukaryota</taxon>
        <taxon>Viridiplantae</taxon>
        <taxon>Streptophyta</taxon>
        <taxon>Embryophyta</taxon>
        <taxon>Tracheophyta</taxon>
        <taxon>Spermatophyta</taxon>
        <taxon>Magnoliopsida</taxon>
        <taxon>eudicotyledons</taxon>
        <taxon>Gunneridae</taxon>
        <taxon>Pentapetalae</taxon>
        <taxon>rosids</taxon>
        <taxon>malvids</taxon>
        <taxon>Malvales</taxon>
        <taxon>Malvaceae</taxon>
        <taxon>Byttnerioideae</taxon>
        <taxon>Theobroma</taxon>
    </lineage>
</organism>
<dbReference type="HOGENOM" id="CLU_2610858_0_0_1"/>
<dbReference type="Proteomes" id="UP000026915">
    <property type="component" value="Chromosome 5"/>
</dbReference>
<feature type="signal peptide" evidence="1">
    <location>
        <begin position="1"/>
        <end position="26"/>
    </location>
</feature>
<dbReference type="InParanoid" id="A0A061F2P4"/>
<keyword evidence="1" id="KW-0732">Signal</keyword>
<feature type="chain" id="PRO_5001598022" description="Secreted protein" evidence="1">
    <location>
        <begin position="27"/>
        <end position="79"/>
    </location>
</feature>
<dbReference type="AlphaFoldDB" id="A0A061F2P4"/>
<name>A0A061F2P4_THECC</name>
<accession>A0A061F2P4</accession>
<gene>
    <name evidence="2" type="ORF">TCM_026237</name>
</gene>
<evidence type="ECO:0000313" key="2">
    <source>
        <dbReference type="EMBL" id="EOY10967.1"/>
    </source>
</evidence>
<keyword evidence="3" id="KW-1185">Reference proteome</keyword>
<proteinExistence type="predicted"/>
<sequence length="79" mass="8630">MKTFQSFGAGCLMGFVLSSCCTTSSGDSRNANRRNLRGFHHRVGSSTSQEIPMTRCCRRCSLVSFPLGDFMTNLMTAAP</sequence>
<dbReference type="PROSITE" id="PS51257">
    <property type="entry name" value="PROKAR_LIPOPROTEIN"/>
    <property type="match status" value="1"/>
</dbReference>